<evidence type="ECO:0000256" key="2">
    <source>
        <dbReference type="ARBA" id="ARBA00006496"/>
    </source>
</evidence>
<evidence type="ECO:0000256" key="4">
    <source>
        <dbReference type="ARBA" id="ARBA00022989"/>
    </source>
</evidence>
<keyword evidence="5 7" id="KW-0472">Membrane</keyword>
<organism evidence="9 10">
    <name type="scientific">Rhizophlyctis rosea</name>
    <dbReference type="NCBI Taxonomy" id="64517"/>
    <lineage>
        <taxon>Eukaryota</taxon>
        <taxon>Fungi</taxon>
        <taxon>Fungi incertae sedis</taxon>
        <taxon>Chytridiomycota</taxon>
        <taxon>Chytridiomycota incertae sedis</taxon>
        <taxon>Chytridiomycetes</taxon>
        <taxon>Rhizophlyctidales</taxon>
        <taxon>Rhizophlyctidaceae</taxon>
        <taxon>Rhizophlyctis</taxon>
    </lineage>
</organism>
<keyword evidence="6" id="KW-0325">Glycoprotein</keyword>
<keyword evidence="10" id="KW-1185">Reference proteome</keyword>
<feature type="domain" description="T-cell immunomodulatory protein TIP C2" evidence="8">
    <location>
        <begin position="258"/>
        <end position="355"/>
    </location>
</feature>
<comment type="caution">
    <text evidence="9">The sequence shown here is derived from an EMBL/GenBank/DDBJ whole genome shotgun (WGS) entry which is preliminary data.</text>
</comment>
<name>A0AAD5SIZ2_9FUNG</name>
<evidence type="ECO:0000256" key="3">
    <source>
        <dbReference type="ARBA" id="ARBA00022692"/>
    </source>
</evidence>
<keyword evidence="3 7" id="KW-0812">Transmembrane</keyword>
<feature type="transmembrane region" description="Helical" evidence="7">
    <location>
        <begin position="364"/>
        <end position="386"/>
    </location>
</feature>
<proteinExistence type="inferred from homology"/>
<dbReference type="EMBL" id="JADGJD010000075">
    <property type="protein sequence ID" value="KAJ3055510.1"/>
    <property type="molecule type" value="Genomic_DNA"/>
</dbReference>
<dbReference type="Proteomes" id="UP001212841">
    <property type="component" value="Unassembled WGS sequence"/>
</dbReference>
<dbReference type="PANTHER" id="PTHR13412">
    <property type="entry name" value="T-CELL IMMUNOMODULATORY PROTEIN HOMOLOG"/>
    <property type="match status" value="1"/>
</dbReference>
<dbReference type="InterPro" id="IPR024881">
    <property type="entry name" value="Tip"/>
</dbReference>
<dbReference type="AlphaFoldDB" id="A0AAD5SIZ2"/>
<evidence type="ECO:0000256" key="5">
    <source>
        <dbReference type="ARBA" id="ARBA00023136"/>
    </source>
</evidence>
<evidence type="ECO:0000313" key="9">
    <source>
        <dbReference type="EMBL" id="KAJ3055510.1"/>
    </source>
</evidence>
<evidence type="ECO:0000256" key="6">
    <source>
        <dbReference type="ARBA" id="ARBA00023180"/>
    </source>
</evidence>
<evidence type="ECO:0000259" key="8">
    <source>
        <dbReference type="Pfam" id="PF23122"/>
    </source>
</evidence>
<reference evidence="9" key="1">
    <citation type="submission" date="2020-05" db="EMBL/GenBank/DDBJ databases">
        <title>Phylogenomic resolution of chytrid fungi.</title>
        <authorList>
            <person name="Stajich J.E."/>
            <person name="Amses K."/>
            <person name="Simmons R."/>
            <person name="Seto K."/>
            <person name="Myers J."/>
            <person name="Bonds A."/>
            <person name="Quandt C.A."/>
            <person name="Barry K."/>
            <person name="Liu P."/>
            <person name="Grigoriev I."/>
            <person name="Longcore J.E."/>
            <person name="James T.Y."/>
        </authorList>
    </citation>
    <scope>NUCLEOTIDE SEQUENCE</scope>
    <source>
        <strain evidence="9">JEL0318</strain>
    </source>
</reference>
<sequence length="407" mass="44922">MKFQIWLNEKEKGFVFSMEKELPKGAGQVTLADMDGDGTIDLVFPVCRDKNECAIHVVHNRQMPLCETGDIEKKGCRDPHELCVADEKFGFEIGSEADHLILPWHKITDTKSLIQTSHPHLTSTPIPLRIGDFNNDGYPDILVTTVDNGVRLLKSVPCSVDICGAKAVESGRRGVEDVVLGTEAVRGVSGKVVGGGFLDLDEDGTLDVLVFTIESGKFRTHAFYNNFYNDAFFLKALVSNGVCPAWCPEGEKFPDPKPYGVNYAGATYKYTVLDTSGKRRANTVAQLPQSSYFALQTPYALFGLGRTNNYVEDLFVGVSRYEPNHVAHYQGVIPNSQLIIIPYEKDTEAWSMEMYVEPGSATSGVLAVLGTSLVLLLGVVAGLHWIEKREDELEKKKALHLLNFDAL</sequence>
<gene>
    <name evidence="9" type="ORF">HK097_010285</name>
</gene>
<comment type="subcellular location">
    <subcellularLocation>
        <location evidence="1">Membrane</location>
        <topology evidence="1">Single-pass type I membrane protein</topology>
    </subcellularLocation>
</comment>
<evidence type="ECO:0000313" key="10">
    <source>
        <dbReference type="Proteomes" id="UP001212841"/>
    </source>
</evidence>
<dbReference type="Pfam" id="PF23122">
    <property type="entry name" value="C2_ITFG1"/>
    <property type="match status" value="1"/>
</dbReference>
<keyword evidence="4 7" id="KW-1133">Transmembrane helix</keyword>
<dbReference type="InterPro" id="IPR028994">
    <property type="entry name" value="Integrin_alpha_N"/>
</dbReference>
<dbReference type="PANTHER" id="PTHR13412:SF0">
    <property type="entry name" value="T-CELL IMMUNOMODULATORY PROTEIN"/>
    <property type="match status" value="1"/>
</dbReference>
<dbReference type="InterPro" id="IPR057089">
    <property type="entry name" value="C2_TIP"/>
</dbReference>
<protein>
    <recommendedName>
        <fullName evidence="8">T-cell immunomodulatory protein TIP C2 domain-containing protein</fullName>
    </recommendedName>
</protein>
<dbReference type="GO" id="GO:0005886">
    <property type="term" value="C:plasma membrane"/>
    <property type="evidence" value="ECO:0007669"/>
    <property type="project" value="TreeGrafter"/>
</dbReference>
<dbReference type="SUPFAM" id="SSF69318">
    <property type="entry name" value="Integrin alpha N-terminal domain"/>
    <property type="match status" value="1"/>
</dbReference>
<accession>A0AAD5SIZ2</accession>
<comment type="similarity">
    <text evidence="2">Belongs to the TIP family.</text>
</comment>
<evidence type="ECO:0000256" key="1">
    <source>
        <dbReference type="ARBA" id="ARBA00004479"/>
    </source>
</evidence>
<evidence type="ECO:0000256" key="7">
    <source>
        <dbReference type="SAM" id="Phobius"/>
    </source>
</evidence>